<feature type="compositionally biased region" description="Acidic residues" evidence="3">
    <location>
        <begin position="288"/>
        <end position="301"/>
    </location>
</feature>
<dbReference type="GO" id="GO:0005634">
    <property type="term" value="C:nucleus"/>
    <property type="evidence" value="ECO:0007669"/>
    <property type="project" value="TreeGrafter"/>
</dbReference>
<evidence type="ECO:0000313" key="5">
    <source>
        <dbReference type="EMBL" id="CAI4210427.1"/>
    </source>
</evidence>
<dbReference type="Gene3D" id="3.40.50.720">
    <property type="entry name" value="NAD(P)-binding Rossmann-like Domain"/>
    <property type="match status" value="1"/>
</dbReference>
<accession>A0A9P1M6U1</accession>
<dbReference type="EMBL" id="CALLCH030000001">
    <property type="protein sequence ID" value="CAI4210427.1"/>
    <property type="molecule type" value="Genomic_DNA"/>
</dbReference>
<evidence type="ECO:0000256" key="2">
    <source>
        <dbReference type="ARBA" id="ARBA00022857"/>
    </source>
</evidence>
<name>A0A9P1M6U1_9PEZI</name>
<dbReference type="PANTHER" id="PTHR42748:SF5">
    <property type="entry name" value="NITROGEN METABOLITE REPRESSION PROTEIN NMRA"/>
    <property type="match status" value="1"/>
</dbReference>
<organism evidence="5 6">
    <name type="scientific">Parascedosporium putredinis</name>
    <dbReference type="NCBI Taxonomy" id="1442378"/>
    <lineage>
        <taxon>Eukaryota</taxon>
        <taxon>Fungi</taxon>
        <taxon>Dikarya</taxon>
        <taxon>Ascomycota</taxon>
        <taxon>Pezizomycotina</taxon>
        <taxon>Sordariomycetes</taxon>
        <taxon>Hypocreomycetidae</taxon>
        <taxon>Microascales</taxon>
        <taxon>Microascaceae</taxon>
        <taxon>Parascedosporium</taxon>
    </lineage>
</organism>
<evidence type="ECO:0000259" key="4">
    <source>
        <dbReference type="Pfam" id="PF05368"/>
    </source>
</evidence>
<feature type="region of interest" description="Disordered" evidence="3">
    <location>
        <begin position="271"/>
        <end position="314"/>
    </location>
</feature>
<keyword evidence="2" id="KW-0521">NADP</keyword>
<dbReference type="PANTHER" id="PTHR42748">
    <property type="entry name" value="NITROGEN METABOLITE REPRESSION PROTEIN NMRA FAMILY MEMBER"/>
    <property type="match status" value="1"/>
</dbReference>
<dbReference type="Pfam" id="PF05368">
    <property type="entry name" value="NmrA"/>
    <property type="match status" value="2"/>
</dbReference>
<dbReference type="InterPro" id="IPR036291">
    <property type="entry name" value="NAD(P)-bd_dom_sf"/>
</dbReference>
<feature type="domain" description="NmrA-like" evidence="4">
    <location>
        <begin position="5"/>
        <end position="144"/>
    </location>
</feature>
<dbReference type="InterPro" id="IPR008030">
    <property type="entry name" value="NmrA-like"/>
</dbReference>
<evidence type="ECO:0000256" key="3">
    <source>
        <dbReference type="SAM" id="MobiDB-lite"/>
    </source>
</evidence>
<dbReference type="InterPro" id="IPR051164">
    <property type="entry name" value="NmrA-like_oxidored"/>
</dbReference>
<proteinExistence type="inferred from homology"/>
<comment type="similarity">
    <text evidence="1">Belongs to the NmrA-type oxidoreductase family.</text>
</comment>
<dbReference type="SUPFAM" id="SSF51735">
    <property type="entry name" value="NAD(P)-binding Rossmann-fold domains"/>
    <property type="match status" value="1"/>
</dbReference>
<dbReference type="Proteomes" id="UP000838763">
    <property type="component" value="Unassembled WGS sequence"/>
</dbReference>
<dbReference type="Gene3D" id="3.90.25.10">
    <property type="entry name" value="UDP-galactose 4-epimerase, domain 1"/>
    <property type="match status" value="1"/>
</dbReference>
<evidence type="ECO:0000256" key="1">
    <source>
        <dbReference type="ARBA" id="ARBA00006328"/>
    </source>
</evidence>
<dbReference type="OrthoDB" id="5356836at2759"/>
<feature type="domain" description="NmrA-like" evidence="4">
    <location>
        <begin position="173"/>
        <end position="274"/>
    </location>
</feature>
<sequence>MPTPDKTIAVINASGRQAASLIRVVTVLGYTVRAQLRDLEGVVATEVSSNPNVECLVGELYTRHRPTEENKDVSRNGPLSGVGVNHQLIDDLFRGAHLAFINTTYYGNEVQIGKALADAAKKAGIQHYIYSSMPDHALHNPEPPATFIYTGIYNNNFTSLPYPLFAWSCSPTIFKDGPRKWAGQRVPLAYEMLTPLEVCDAFQRGTGRPVKYVRGPIQVRVPVPEGYRDQLETLEQLFTIGKGDPKKQAPPYFADLEMENSCPAQAMRLWEAPRGNGTRRFDGHDDSGDGEYSDDGDEDEGLVMSNRGATNKGI</sequence>
<reference evidence="5" key="1">
    <citation type="submission" date="2022-11" db="EMBL/GenBank/DDBJ databases">
        <authorList>
            <person name="Scott C."/>
            <person name="Bruce N."/>
        </authorList>
    </citation>
    <scope>NUCLEOTIDE SEQUENCE</scope>
</reference>
<evidence type="ECO:0000313" key="6">
    <source>
        <dbReference type="Proteomes" id="UP000838763"/>
    </source>
</evidence>
<dbReference type="AlphaFoldDB" id="A0A9P1M6U1"/>
<gene>
    <name evidence="5" type="ORF">PPNO1_LOCUS230</name>
</gene>
<keyword evidence="6" id="KW-1185">Reference proteome</keyword>
<protein>
    <recommendedName>
        <fullName evidence="4">NmrA-like domain-containing protein</fullName>
    </recommendedName>
</protein>
<comment type="caution">
    <text evidence="5">The sequence shown here is derived from an EMBL/GenBank/DDBJ whole genome shotgun (WGS) entry which is preliminary data.</text>
</comment>